<dbReference type="PANTHER" id="PTHR10061:SF0">
    <property type="entry name" value="S-FORMYLGLUTATHIONE HYDROLASE"/>
    <property type="match status" value="1"/>
</dbReference>
<dbReference type="AlphaFoldDB" id="E8RT95"/>
<proteinExistence type="inferred from homology"/>
<dbReference type="GO" id="GO:0052689">
    <property type="term" value="F:carboxylic ester hydrolase activity"/>
    <property type="evidence" value="ECO:0007669"/>
    <property type="project" value="UniProtKB-KW"/>
</dbReference>
<comment type="function">
    <text evidence="8">Serine hydrolase involved in the detoxification of formaldehyde.</text>
</comment>
<dbReference type="RefSeq" id="WP_013480537.1">
    <property type="nucleotide sequence ID" value="NC_014817.1"/>
</dbReference>
<evidence type="ECO:0000256" key="5">
    <source>
        <dbReference type="ARBA" id="ARBA00047590"/>
    </source>
</evidence>
<evidence type="ECO:0000256" key="1">
    <source>
        <dbReference type="ARBA" id="ARBA00005622"/>
    </source>
</evidence>
<dbReference type="GO" id="GO:0046294">
    <property type="term" value="P:formaldehyde catabolic process"/>
    <property type="evidence" value="ECO:0007669"/>
    <property type="project" value="InterPro"/>
</dbReference>
<dbReference type="FunFam" id="3.40.50.1820:FF:000002">
    <property type="entry name" value="S-formylglutathione hydrolase"/>
    <property type="match status" value="1"/>
</dbReference>
<dbReference type="STRING" id="573065.Astex_3080"/>
<evidence type="ECO:0000256" key="3">
    <source>
        <dbReference type="ARBA" id="ARBA00022487"/>
    </source>
</evidence>
<dbReference type="Proteomes" id="UP000001492">
    <property type="component" value="Chromosome 2"/>
</dbReference>
<dbReference type="KEGG" id="aex:Astex_3080"/>
<evidence type="ECO:0000256" key="2">
    <source>
        <dbReference type="ARBA" id="ARBA00012479"/>
    </source>
</evidence>
<name>E8RT95_ASTEC</name>
<reference evidence="10" key="1">
    <citation type="submission" date="2010-12" db="EMBL/GenBank/DDBJ databases">
        <title>Complete sequence of chromosome 2 of Asticcacaulis excentricus CB 48.</title>
        <authorList>
            <consortium name="US DOE Joint Genome Institute"/>
            <person name="Lucas S."/>
            <person name="Copeland A."/>
            <person name="Lapidus A."/>
            <person name="Cheng J.-F."/>
            <person name="Bruce D."/>
            <person name="Goodwin L."/>
            <person name="Pitluck S."/>
            <person name="Teshima H."/>
            <person name="Davenport K."/>
            <person name="Detter J.C."/>
            <person name="Han C."/>
            <person name="Tapia R."/>
            <person name="Land M."/>
            <person name="Hauser L."/>
            <person name="Jeffries C."/>
            <person name="Kyrpides N."/>
            <person name="Ivanova N."/>
            <person name="Ovchinnikova G."/>
            <person name="Brun Y.V."/>
            <person name="Woyke T."/>
        </authorList>
    </citation>
    <scope>NUCLEOTIDE SEQUENCE [LARGE SCALE GENOMIC DNA]</scope>
    <source>
        <strain evidence="10">ATCC 15261 / DSM 4724 / KCTC 12464 / NCIMB 9791 / VKM B-1370 / CB 48</strain>
    </source>
</reference>
<dbReference type="EC" id="3.1.2.12" evidence="2 6"/>
<comment type="catalytic activity">
    <reaction evidence="5 8">
        <text>S-formylglutathione + H2O = formate + glutathione + H(+)</text>
        <dbReference type="Rhea" id="RHEA:14961"/>
        <dbReference type="ChEBI" id="CHEBI:15377"/>
        <dbReference type="ChEBI" id="CHEBI:15378"/>
        <dbReference type="ChEBI" id="CHEBI:15740"/>
        <dbReference type="ChEBI" id="CHEBI:57688"/>
        <dbReference type="ChEBI" id="CHEBI:57925"/>
        <dbReference type="EC" id="3.1.2.12"/>
    </reaction>
</comment>
<keyword evidence="3 8" id="KW-0719">Serine esterase</keyword>
<dbReference type="PANTHER" id="PTHR10061">
    <property type="entry name" value="S-FORMYLGLUTATHIONE HYDROLASE"/>
    <property type="match status" value="1"/>
</dbReference>
<gene>
    <name evidence="9" type="ordered locus">Astex_3080</name>
</gene>
<feature type="active site" description="Charge relay system" evidence="7">
    <location>
        <position position="149"/>
    </location>
</feature>
<dbReference type="MEROPS" id="S09.940"/>
<dbReference type="OrthoDB" id="9782200at2"/>
<dbReference type="Pfam" id="PF00756">
    <property type="entry name" value="Esterase"/>
    <property type="match status" value="1"/>
</dbReference>
<feature type="active site" description="Charge relay system" evidence="7">
    <location>
        <position position="260"/>
    </location>
</feature>
<dbReference type="InterPro" id="IPR014186">
    <property type="entry name" value="S-formylglutathione_hydrol"/>
</dbReference>
<evidence type="ECO:0000256" key="6">
    <source>
        <dbReference type="NCBIfam" id="TIGR02821"/>
    </source>
</evidence>
<accession>E8RT95</accession>
<dbReference type="HOGENOM" id="CLU_056472_0_1_5"/>
<dbReference type="InterPro" id="IPR029058">
    <property type="entry name" value="AB_hydrolase_fold"/>
</dbReference>
<comment type="similarity">
    <text evidence="1 8">Belongs to the esterase D family.</text>
</comment>
<sequence length="282" mass="30703">MDITAQHRLFGGTLSFVKHDSAATQTPMALSVFVPEGEGPFPVLIWLSGLTCTANNFTEKAGAYKRAAELGLMIVAPDTSPRGADLQGHAVANDEAYDLGQGAGFYVNATQSPWAAHFQMETYVTHDLLELIAAEFPADMSRLGLSGHSMGGHGALTLAMNYSHLFKSVSAFAPIASPVHCPWGQKAMEAYLGPSHEAWETYDAALRLAKGKALPFDEILVDQGLADPFLETQLMPHLLEQAAGVAGQKLTLRRHEGYDHSYYFIASFIDEHLDFHTRRLKA</sequence>
<organism evidence="9 10">
    <name type="scientific">Asticcacaulis excentricus (strain ATCC 15261 / DSM 4724 / KCTC 12464 / NCIMB 9791 / VKM B-1370 / CB 48)</name>
    <dbReference type="NCBI Taxonomy" id="573065"/>
    <lineage>
        <taxon>Bacteria</taxon>
        <taxon>Pseudomonadati</taxon>
        <taxon>Pseudomonadota</taxon>
        <taxon>Alphaproteobacteria</taxon>
        <taxon>Caulobacterales</taxon>
        <taxon>Caulobacteraceae</taxon>
        <taxon>Asticcacaulis</taxon>
    </lineage>
</organism>
<dbReference type="GO" id="GO:0005829">
    <property type="term" value="C:cytosol"/>
    <property type="evidence" value="ECO:0007669"/>
    <property type="project" value="TreeGrafter"/>
</dbReference>
<dbReference type="EMBL" id="CP002396">
    <property type="protein sequence ID" value="ADU14716.1"/>
    <property type="molecule type" value="Genomic_DNA"/>
</dbReference>
<evidence type="ECO:0000313" key="9">
    <source>
        <dbReference type="EMBL" id="ADU14716.1"/>
    </source>
</evidence>
<dbReference type="SUPFAM" id="SSF53474">
    <property type="entry name" value="alpha/beta-Hydrolases"/>
    <property type="match status" value="1"/>
</dbReference>
<evidence type="ECO:0000256" key="7">
    <source>
        <dbReference type="PIRSR" id="PIRSR614186-1"/>
    </source>
</evidence>
<keyword evidence="4 8" id="KW-0378">Hydrolase</keyword>
<keyword evidence="10" id="KW-1185">Reference proteome</keyword>
<evidence type="ECO:0000256" key="4">
    <source>
        <dbReference type="ARBA" id="ARBA00022801"/>
    </source>
</evidence>
<evidence type="ECO:0000313" key="10">
    <source>
        <dbReference type="Proteomes" id="UP000001492"/>
    </source>
</evidence>
<dbReference type="NCBIfam" id="TIGR02821">
    <property type="entry name" value="fghA_ester_D"/>
    <property type="match status" value="1"/>
</dbReference>
<dbReference type="Gene3D" id="3.40.50.1820">
    <property type="entry name" value="alpha/beta hydrolase"/>
    <property type="match status" value="1"/>
</dbReference>
<dbReference type="eggNOG" id="COG0627">
    <property type="taxonomic scope" value="Bacteria"/>
</dbReference>
<protein>
    <recommendedName>
        <fullName evidence="2 6">S-formylglutathione hydrolase</fullName>
        <ecNumber evidence="2 6">3.1.2.12</ecNumber>
    </recommendedName>
</protein>
<dbReference type="GO" id="GO:0018738">
    <property type="term" value="F:S-formylglutathione hydrolase activity"/>
    <property type="evidence" value="ECO:0007669"/>
    <property type="project" value="UniProtKB-UniRule"/>
</dbReference>
<dbReference type="InterPro" id="IPR000801">
    <property type="entry name" value="Esterase-like"/>
</dbReference>
<evidence type="ECO:0000256" key="8">
    <source>
        <dbReference type="RuleBase" id="RU363068"/>
    </source>
</evidence>
<feature type="active site" description="Charge relay system" evidence="7">
    <location>
        <position position="227"/>
    </location>
</feature>